<evidence type="ECO:0000259" key="4">
    <source>
        <dbReference type="Pfam" id="PF22335"/>
    </source>
</evidence>
<keyword evidence="6" id="KW-1185">Reference proteome</keyword>
<dbReference type="Pfam" id="PF22335">
    <property type="entry name" value="Cas10-Cmr2_palm2"/>
    <property type="match status" value="1"/>
</dbReference>
<keyword evidence="2" id="KW-0051">Antiviral defense</keyword>
<evidence type="ECO:0000313" key="6">
    <source>
        <dbReference type="Proteomes" id="UP001483337"/>
    </source>
</evidence>
<gene>
    <name evidence="5" type="ORF">WJM97_23260</name>
</gene>
<reference evidence="5 6" key="1">
    <citation type="submission" date="2024-04" db="EMBL/GenBank/DDBJ databases">
        <title>Okeanomitos corallinicola gen. &amp; sp. nov. (Nostocales, Cyanobacteria), a new toxic marine heterocyst-forming cyanobacterium from a coral reef.</title>
        <authorList>
            <person name="Li H."/>
            <person name="Li R."/>
            <person name="Kang J."/>
            <person name="Hii K.S."/>
            <person name="Mohamed H.F."/>
            <person name="Xu X."/>
            <person name="Luo Z."/>
        </authorList>
    </citation>
    <scope>NUCLEOTIDE SEQUENCE [LARGE SCALE GENOMIC DNA]</scope>
    <source>
        <strain evidence="5 6">TIOX110</strain>
        <plasmid evidence="5 6">unnamed</plasmid>
    </source>
</reference>
<name>A0ABZ2V3V1_9CYAN</name>
<dbReference type="Pfam" id="PF12469">
    <property type="entry name" value="Cmr2_N"/>
    <property type="match status" value="1"/>
</dbReference>
<dbReference type="InterPro" id="IPR024615">
    <property type="entry name" value="CRISPR-assoc_Cmr2_N"/>
</dbReference>
<dbReference type="InterPro" id="IPR043128">
    <property type="entry name" value="Rev_trsase/Diguanyl_cyclase"/>
</dbReference>
<dbReference type="Gene3D" id="3.30.70.2220">
    <property type="entry name" value="CRISPR-Cas system, Cmr2 subunit, D1 domain, cysteine cluster"/>
    <property type="match status" value="1"/>
</dbReference>
<dbReference type="Gene3D" id="3.30.70.270">
    <property type="match status" value="1"/>
</dbReference>
<protein>
    <submittedName>
        <fullName evidence="5">Type III-B CRISPR-associated protein Cas10/Cmr2</fullName>
    </submittedName>
</protein>
<proteinExistence type="predicted"/>
<accession>A0ABZ2V3V1</accession>
<evidence type="ECO:0000256" key="2">
    <source>
        <dbReference type="ARBA" id="ARBA00023118"/>
    </source>
</evidence>
<dbReference type="EMBL" id="CP150887">
    <property type="protein sequence ID" value="WZB90373.1"/>
    <property type="molecule type" value="Genomic_DNA"/>
</dbReference>
<dbReference type="InterPro" id="IPR054767">
    <property type="entry name" value="Cas10-Cmr2_palm2"/>
</dbReference>
<feature type="domain" description="Cas10/Cmr2 second palm" evidence="4">
    <location>
        <begin position="273"/>
        <end position="411"/>
    </location>
</feature>
<dbReference type="InterPro" id="IPR038242">
    <property type="entry name" value="Cmr2_N"/>
</dbReference>
<dbReference type="Proteomes" id="UP001483337">
    <property type="component" value="Plasmid unnamed"/>
</dbReference>
<evidence type="ECO:0000256" key="1">
    <source>
        <dbReference type="ARBA" id="ARBA00022741"/>
    </source>
</evidence>
<keyword evidence="5" id="KW-0614">Plasmid</keyword>
<geneLocation type="plasmid" evidence="5 6">
    <name>unnamed</name>
</geneLocation>
<keyword evidence="1" id="KW-0547">Nucleotide-binding</keyword>
<sequence length="545" mass="62802">MIDETKDIYTAITFAPVQGFIEKSRKLRDLYGASELLSYLSKKIIDAAKEIPGVEEVISPGSPNIEQGTPNRILLKGNFPEKQVRDTILLAWKQVIDHCKQWLNDNLRHLGPYYWDDDWNRWANHSWEIFWAQADSPTSVMRELENNKLARDWMAINWIGESSSLTGTDGIAFPGLGGIERNPMNISYRDEKEKIEEFYTELAKITESTTTPEVEGKFIDPKEKLSIPELTKRLVTHPDIAKRFGMSSLTKGFQEIQRKPEPETNTPGQWTGWFMGDGDKVGKHLQTIAETQGDIGLKLFSEAMRNWGHDFTDNFTNNVPKIRGRVIYAGGDDFLGVIYSPKPEKPEYRIPAFTAYEWLMTLNERWEQHQQPITLSVGFVWVAGSVPQRDVLQHCREAEKLAKSLGRDRITIRVLFNSGQYVQWTCPWNYLHILKKYQDRNGNTYEKWESSGRNEKYKPNWNHIYSDLSQLKARHAIDLNIDVKSQGGKVNDIYDIAIALFNIYFDQGDFLTMNALHIVNNDSSLEIVSWINDLINVGWKLCTDI</sequence>
<feature type="domain" description="CRISPR-associated protein Cmr2 N-terminal" evidence="3">
    <location>
        <begin position="10"/>
        <end position="61"/>
    </location>
</feature>
<dbReference type="RefSeq" id="WP_353933271.1">
    <property type="nucleotide sequence ID" value="NZ_CP150887.1"/>
</dbReference>
<organism evidence="5 6">
    <name type="scientific">Okeanomitos corallinicola TIOX110</name>
    <dbReference type="NCBI Taxonomy" id="3133117"/>
    <lineage>
        <taxon>Bacteria</taxon>
        <taxon>Bacillati</taxon>
        <taxon>Cyanobacteriota</taxon>
        <taxon>Cyanophyceae</taxon>
        <taxon>Nostocales</taxon>
        <taxon>Aphanizomenonaceae</taxon>
        <taxon>Okeanomitos</taxon>
    </lineage>
</organism>
<evidence type="ECO:0000313" key="5">
    <source>
        <dbReference type="EMBL" id="WZB90373.1"/>
    </source>
</evidence>
<evidence type="ECO:0000259" key="3">
    <source>
        <dbReference type="Pfam" id="PF12469"/>
    </source>
</evidence>